<name>A0ABW4NJI2_9LACT</name>
<dbReference type="Gene3D" id="3.40.190.10">
    <property type="entry name" value="Periplasmic binding protein-like II"/>
    <property type="match status" value="2"/>
</dbReference>
<proteinExistence type="predicted"/>
<dbReference type="InterPro" id="IPR036390">
    <property type="entry name" value="WH_DNA-bd_sf"/>
</dbReference>
<dbReference type="InterPro" id="IPR036388">
    <property type="entry name" value="WH-like_DNA-bd_sf"/>
</dbReference>
<dbReference type="SUPFAM" id="SSF46785">
    <property type="entry name" value="Winged helix' DNA-binding domain"/>
    <property type="match status" value="1"/>
</dbReference>
<dbReference type="Pfam" id="PF14502">
    <property type="entry name" value="HTH_41"/>
    <property type="match status" value="1"/>
</dbReference>
<organism evidence="3 4">
    <name type="scientific">Carnobacterium antarcticum</name>
    <dbReference type="NCBI Taxonomy" id="2126436"/>
    <lineage>
        <taxon>Bacteria</taxon>
        <taxon>Bacillati</taxon>
        <taxon>Bacillota</taxon>
        <taxon>Bacilli</taxon>
        <taxon>Lactobacillales</taxon>
        <taxon>Carnobacteriaceae</taxon>
        <taxon>Carnobacterium</taxon>
    </lineage>
</organism>
<keyword evidence="4" id="KW-1185">Reference proteome</keyword>
<evidence type="ECO:0000313" key="4">
    <source>
        <dbReference type="Proteomes" id="UP001597285"/>
    </source>
</evidence>
<reference evidence="4" key="1">
    <citation type="journal article" date="2019" name="Int. J. Syst. Evol. Microbiol.">
        <title>The Global Catalogue of Microorganisms (GCM) 10K type strain sequencing project: providing services to taxonomists for standard genome sequencing and annotation.</title>
        <authorList>
            <consortium name="The Broad Institute Genomics Platform"/>
            <consortium name="The Broad Institute Genome Sequencing Center for Infectious Disease"/>
            <person name="Wu L."/>
            <person name="Ma J."/>
        </authorList>
    </citation>
    <scope>NUCLEOTIDE SEQUENCE [LARGE SCALE GENOMIC DNA]</scope>
    <source>
        <strain evidence="4">KCTC 42143</strain>
    </source>
</reference>
<feature type="domain" description="YhfZ helix-turn-helix" evidence="1">
    <location>
        <begin position="27"/>
        <end position="71"/>
    </location>
</feature>
<evidence type="ECO:0000313" key="3">
    <source>
        <dbReference type="EMBL" id="MFD1798283.1"/>
    </source>
</evidence>
<evidence type="ECO:0000259" key="1">
    <source>
        <dbReference type="Pfam" id="PF14502"/>
    </source>
</evidence>
<dbReference type="InterPro" id="IPR041444">
    <property type="entry name" value="HTH_41"/>
</dbReference>
<dbReference type="Gene3D" id="1.10.10.10">
    <property type="entry name" value="Winged helix-like DNA-binding domain superfamily/Winged helix DNA-binding domain"/>
    <property type="match status" value="1"/>
</dbReference>
<comment type="caution">
    <text evidence="3">The sequence shown here is derived from an EMBL/GenBank/DDBJ whole genome shotgun (WGS) entry which is preliminary data.</text>
</comment>
<dbReference type="InterPro" id="IPR032791">
    <property type="entry name" value="YhfZ_C"/>
</dbReference>
<dbReference type="NCBIfam" id="NF041241">
    <property type="entry name" value="YhfZ_full"/>
    <property type="match status" value="1"/>
</dbReference>
<dbReference type="RefSeq" id="WP_058918830.1">
    <property type="nucleotide sequence ID" value="NZ_JBHSQC010000011.1"/>
</dbReference>
<accession>A0ABW4NJI2</accession>
<dbReference type="Pfam" id="PF14503">
    <property type="entry name" value="YhfZ_C"/>
    <property type="match status" value="1"/>
</dbReference>
<dbReference type="SUPFAM" id="SSF53850">
    <property type="entry name" value="Periplasmic binding protein-like II"/>
    <property type="match status" value="1"/>
</dbReference>
<feature type="domain" description="Uncharacterised protein YhfZ C-terminal" evidence="2">
    <location>
        <begin position="77"/>
        <end position="307"/>
    </location>
</feature>
<evidence type="ECO:0000259" key="2">
    <source>
        <dbReference type="Pfam" id="PF14503"/>
    </source>
</evidence>
<dbReference type="EMBL" id="JBHUFF010000002">
    <property type="protein sequence ID" value="MFD1798283.1"/>
    <property type="molecule type" value="Genomic_DNA"/>
</dbReference>
<dbReference type="Proteomes" id="UP001597285">
    <property type="component" value="Unassembled WGS sequence"/>
</dbReference>
<sequence>MKETFYQKKGLAIEKIAAELFLLSKDDRMPIISELQEKYELSRGTVQNALSFLKEVGAIETESKGHLGTYIKEINYQILQSYVVKDQLTATMPLPYSKLYEGFATGLYLAFKKGDIKLNMVYIRGSEDRIEAVEKGLYDMAVVSRFAAEHEIQANGNIDIALKFGPKSYLSEHVLLLASKKHKTIMDGMRVGIDRDSLDHLMLTNEHVQGKNIELIEVPANQLIYALRENQIDAGIWNYDEIIDKNYEDLNVQFIPLKEQHKAMNEAVIICQKDNLVIESICKKNIAIEKMLETQNKIKNGTMTPRY</sequence>
<protein>
    <submittedName>
        <fullName evidence="3">GntR family transcriptional regulator YhfZ</fullName>
    </submittedName>
</protein>
<gene>
    <name evidence="3" type="primary">yhfZ</name>
    <name evidence="3" type="ORF">ACFSBK_00195</name>
</gene>